<dbReference type="InterPro" id="IPR032567">
    <property type="entry name" value="RTL1-rel"/>
</dbReference>
<dbReference type="Pfam" id="PF13975">
    <property type="entry name" value="gag-asp_proteas"/>
    <property type="match status" value="1"/>
</dbReference>
<evidence type="ECO:0000313" key="1">
    <source>
        <dbReference type="EMBL" id="KAA0041705.1"/>
    </source>
</evidence>
<gene>
    <name evidence="2" type="ORF">E5676_scaffold594G00420</name>
    <name evidence="1" type="ORF">E6C27_scaffold67G00380</name>
</gene>
<proteinExistence type="predicted"/>
<reference evidence="3 4" key="1">
    <citation type="submission" date="2019-08" db="EMBL/GenBank/DDBJ databases">
        <title>Draft genome sequences of two oriental melons (Cucumis melo L. var makuwa).</title>
        <authorList>
            <person name="Kwon S.-Y."/>
        </authorList>
    </citation>
    <scope>NUCLEOTIDE SEQUENCE [LARGE SCALE GENOMIC DNA]</scope>
    <source>
        <strain evidence="4">cv. Chang Bougi</strain>
        <strain evidence="3">cv. SW 3</strain>
        <tissue evidence="2">Leaf</tissue>
    </source>
</reference>
<organism evidence="2 4">
    <name type="scientific">Cucumis melo var. makuwa</name>
    <name type="common">Oriental melon</name>
    <dbReference type="NCBI Taxonomy" id="1194695"/>
    <lineage>
        <taxon>Eukaryota</taxon>
        <taxon>Viridiplantae</taxon>
        <taxon>Streptophyta</taxon>
        <taxon>Embryophyta</taxon>
        <taxon>Tracheophyta</taxon>
        <taxon>Spermatophyta</taxon>
        <taxon>Magnoliopsida</taxon>
        <taxon>eudicotyledons</taxon>
        <taxon>Gunneridae</taxon>
        <taxon>Pentapetalae</taxon>
        <taxon>rosids</taxon>
        <taxon>fabids</taxon>
        <taxon>Cucurbitales</taxon>
        <taxon>Cucurbitaceae</taxon>
        <taxon>Benincaseae</taxon>
        <taxon>Cucumis</taxon>
    </lineage>
</organism>
<dbReference type="AlphaFoldDB" id="A0A5D3C7K0"/>
<protein>
    <recommendedName>
        <fullName evidence="5">Reverse transcriptase</fullName>
    </recommendedName>
</protein>
<dbReference type="Gene3D" id="3.10.10.10">
    <property type="entry name" value="HIV Type 1 Reverse Transcriptase, subunit A, domain 1"/>
    <property type="match status" value="1"/>
</dbReference>
<name>A0A5D3C7K0_CUCMM</name>
<dbReference type="InterPro" id="IPR021109">
    <property type="entry name" value="Peptidase_aspartic_dom_sf"/>
</dbReference>
<dbReference type="PANTHER" id="PTHR15503">
    <property type="entry name" value="LDOC1 RELATED"/>
    <property type="match status" value="1"/>
</dbReference>
<evidence type="ECO:0008006" key="5">
    <source>
        <dbReference type="Google" id="ProtNLM"/>
    </source>
</evidence>
<accession>A0A5D3C7K0</accession>
<sequence length="501" mass="56246">MSSSNPSGKSQRDRLVEEEQMLYLVEVSDSIRFLESRLEEVAEKTDTINAVAGPVEGLLIQKLLTRVDTLEENVGRTYSHECGDNSTGSVAHIEERVQELDSSQKTLLEMINGMLEDFQATLDVVRNDIVDVNARLNFTMRAMANQASAGGAISYFRAMNMVTKEAKVTLATMHLSEDAKLRWRSRRHPSSSYEEIRTTAQVLLKLLEGTNALMEIINQKSTKSTKVDSGATHNFTTEAEAKRLNLHWEKDAGRMKDMNFAALPIIGLVKRTMIRLGGWSSLVDFVVVKMDDLDVVLGMKFLLEHPVIPMPLAKCLVITGFAPSVVQTDLRQPDGLKMISAMQLKKGLTRDEPTFMAIPFDSSKNLREIVPKDILCVLEKYRDVMPDSLPKSLPPRRMIDHEIELVLGAKPPTKNAYHMVPPELAELQKQLDELLNAGFIRPGKASYGALVLFQKKKDEILRLCIDYRALNKLTDTVKSELPRETSLRQHVSPDIERLSSS</sequence>
<dbReference type="PANTHER" id="PTHR15503:SF45">
    <property type="entry name" value="RNA-DIRECTED DNA POLYMERASE HOMOLOG"/>
    <property type="match status" value="1"/>
</dbReference>
<comment type="caution">
    <text evidence="2">The sequence shown here is derived from an EMBL/GenBank/DDBJ whole genome shotgun (WGS) entry which is preliminary data.</text>
</comment>
<dbReference type="Proteomes" id="UP000321947">
    <property type="component" value="Unassembled WGS sequence"/>
</dbReference>
<dbReference type="STRING" id="1194695.A0A5D3C7K0"/>
<dbReference type="Gene3D" id="2.40.70.10">
    <property type="entry name" value="Acid Proteases"/>
    <property type="match status" value="1"/>
</dbReference>
<evidence type="ECO:0000313" key="4">
    <source>
        <dbReference type="Proteomes" id="UP000321947"/>
    </source>
</evidence>
<dbReference type="CDD" id="cd00303">
    <property type="entry name" value="retropepsin_like"/>
    <property type="match status" value="1"/>
</dbReference>
<evidence type="ECO:0000313" key="2">
    <source>
        <dbReference type="EMBL" id="TYK06329.1"/>
    </source>
</evidence>
<dbReference type="EMBL" id="SSTD01013550">
    <property type="protein sequence ID" value="TYK06329.1"/>
    <property type="molecule type" value="Genomic_DNA"/>
</dbReference>
<dbReference type="SUPFAM" id="SSF56672">
    <property type="entry name" value="DNA/RNA polymerases"/>
    <property type="match status" value="1"/>
</dbReference>
<dbReference type="Proteomes" id="UP000321393">
    <property type="component" value="Unassembled WGS sequence"/>
</dbReference>
<evidence type="ECO:0000313" key="3">
    <source>
        <dbReference type="Proteomes" id="UP000321393"/>
    </source>
</evidence>
<dbReference type="InterPro" id="IPR043502">
    <property type="entry name" value="DNA/RNA_pol_sf"/>
</dbReference>
<dbReference type="OrthoDB" id="1939491at2759"/>
<dbReference type="EMBL" id="SSTE01016227">
    <property type="protein sequence ID" value="KAA0041705.1"/>
    <property type="molecule type" value="Genomic_DNA"/>
</dbReference>